<comment type="caution">
    <text evidence="1">The sequence shown here is derived from an EMBL/GenBank/DDBJ whole genome shotgun (WGS) entry which is preliminary data.</text>
</comment>
<proteinExistence type="predicted"/>
<accession>A0AB34Z344</accession>
<reference evidence="1 2" key="1">
    <citation type="submission" date="2020-08" db="EMBL/GenBank/DDBJ databases">
        <title>Genomic Encyclopedia of Type Strains, Phase IV (KMG-IV): sequencing the most valuable type-strain genomes for metagenomic binning, comparative biology and taxonomic classification.</title>
        <authorList>
            <person name="Goeker M."/>
        </authorList>
    </citation>
    <scope>NUCLEOTIDE SEQUENCE [LARGE SCALE GENOMIC DNA]</scope>
    <source>
        <strain evidence="1 2">DSM 10508</strain>
    </source>
</reference>
<sequence>MKIIYQINRLLIKSNLNIKIGSINTKIDNVKEKLKCKKQINTFLKVKTEQAFSCSAILKLVK</sequence>
<evidence type="ECO:0000313" key="2">
    <source>
        <dbReference type="Proteomes" id="UP000529652"/>
    </source>
</evidence>
<name>A0AB34Z344_BORAF</name>
<organism evidence="1 2">
    <name type="scientific">Borreliella afzelii</name>
    <name type="common">Borrelia afzelii</name>
    <dbReference type="NCBI Taxonomy" id="29518"/>
    <lineage>
        <taxon>Bacteria</taxon>
        <taxon>Pseudomonadati</taxon>
        <taxon>Spirochaetota</taxon>
        <taxon>Spirochaetia</taxon>
        <taxon>Spirochaetales</taxon>
        <taxon>Borreliaceae</taxon>
        <taxon>Borreliella</taxon>
    </lineage>
</organism>
<protein>
    <submittedName>
        <fullName evidence="1">Uncharacterized protein</fullName>
    </submittedName>
</protein>
<dbReference type="RefSeq" id="WP_011703763.1">
    <property type="nucleotide sequence ID" value="NZ_CAXOVK010000005.1"/>
</dbReference>
<dbReference type="AlphaFoldDB" id="A0AB34Z344"/>
<gene>
    <name evidence="1" type="ORF">HNP63_000854</name>
</gene>
<dbReference type="Proteomes" id="UP000529652">
    <property type="component" value="Unassembled WGS sequence"/>
</dbReference>
<evidence type="ECO:0000313" key="1">
    <source>
        <dbReference type="EMBL" id="MBB5141433.1"/>
    </source>
</evidence>
<dbReference type="EMBL" id="JACHGM010000003">
    <property type="protein sequence ID" value="MBB5141433.1"/>
    <property type="molecule type" value="Genomic_DNA"/>
</dbReference>